<feature type="compositionally biased region" description="Polar residues" evidence="1">
    <location>
        <begin position="45"/>
        <end position="55"/>
    </location>
</feature>
<dbReference type="Proteomes" id="UP000789390">
    <property type="component" value="Unassembled WGS sequence"/>
</dbReference>
<feature type="region of interest" description="Disordered" evidence="1">
    <location>
        <begin position="719"/>
        <end position="752"/>
    </location>
</feature>
<feature type="compositionally biased region" description="Low complexity" evidence="1">
    <location>
        <begin position="203"/>
        <end position="238"/>
    </location>
</feature>
<evidence type="ECO:0000313" key="5">
    <source>
        <dbReference type="Proteomes" id="UP000789390"/>
    </source>
</evidence>
<dbReference type="GO" id="GO:0007165">
    <property type="term" value="P:signal transduction"/>
    <property type="evidence" value="ECO:0007669"/>
    <property type="project" value="InterPro"/>
</dbReference>
<feature type="compositionally biased region" description="Polar residues" evidence="1">
    <location>
        <begin position="192"/>
        <end position="202"/>
    </location>
</feature>
<dbReference type="SUPFAM" id="SSF54236">
    <property type="entry name" value="Ubiquitin-like"/>
    <property type="match status" value="1"/>
</dbReference>
<dbReference type="SMART" id="SM00233">
    <property type="entry name" value="PH"/>
    <property type="match status" value="1"/>
</dbReference>
<dbReference type="PANTHER" id="PTHR11243:SF23">
    <property type="entry name" value="LD06925P"/>
    <property type="match status" value="1"/>
</dbReference>
<organism evidence="4 5">
    <name type="scientific">Daphnia galeata</name>
    <dbReference type="NCBI Taxonomy" id="27404"/>
    <lineage>
        <taxon>Eukaryota</taxon>
        <taxon>Metazoa</taxon>
        <taxon>Ecdysozoa</taxon>
        <taxon>Arthropoda</taxon>
        <taxon>Crustacea</taxon>
        <taxon>Branchiopoda</taxon>
        <taxon>Diplostraca</taxon>
        <taxon>Cladocera</taxon>
        <taxon>Anomopoda</taxon>
        <taxon>Daphniidae</taxon>
        <taxon>Daphnia</taxon>
    </lineage>
</organism>
<feature type="domain" description="PH" evidence="2">
    <location>
        <begin position="400"/>
        <end position="512"/>
    </location>
</feature>
<gene>
    <name evidence="4" type="ORF">DGAL_LOCUS3962</name>
</gene>
<dbReference type="Pfam" id="PF00169">
    <property type="entry name" value="PH"/>
    <property type="match status" value="1"/>
</dbReference>
<feature type="compositionally biased region" description="Low complexity" evidence="1">
    <location>
        <begin position="596"/>
        <end position="614"/>
    </location>
</feature>
<dbReference type="SMART" id="SM00314">
    <property type="entry name" value="RA"/>
    <property type="match status" value="1"/>
</dbReference>
<dbReference type="PANTHER" id="PTHR11243">
    <property type="entry name" value="GROWTH FACTOR RECEPTOR-BOUND PROTEIN"/>
    <property type="match status" value="1"/>
</dbReference>
<feature type="region of interest" description="Disordered" evidence="1">
    <location>
        <begin position="1045"/>
        <end position="1085"/>
    </location>
</feature>
<feature type="compositionally biased region" description="Pro residues" evidence="1">
    <location>
        <begin position="883"/>
        <end position="895"/>
    </location>
</feature>
<dbReference type="Gene3D" id="3.10.20.90">
    <property type="entry name" value="Phosphatidylinositol 3-kinase Catalytic Subunit, Chain A, domain 1"/>
    <property type="match status" value="1"/>
</dbReference>
<proteinExistence type="predicted"/>
<dbReference type="OrthoDB" id="6235964at2759"/>
<dbReference type="PROSITE" id="PS50003">
    <property type="entry name" value="PH_DOMAIN"/>
    <property type="match status" value="1"/>
</dbReference>
<feature type="compositionally biased region" description="Acidic residues" evidence="1">
    <location>
        <begin position="24"/>
        <end position="38"/>
    </location>
</feature>
<dbReference type="InterPro" id="IPR029071">
    <property type="entry name" value="Ubiquitin-like_domsf"/>
</dbReference>
<feature type="region of interest" description="Disordered" evidence="1">
    <location>
        <begin position="825"/>
        <end position="923"/>
    </location>
</feature>
<dbReference type="InterPro" id="IPR039665">
    <property type="entry name" value="PH_APBB1IP"/>
</dbReference>
<comment type="caution">
    <text evidence="4">The sequence shown here is derived from an EMBL/GenBank/DDBJ whole genome shotgun (WGS) entry which is preliminary data.</text>
</comment>
<dbReference type="PROSITE" id="PS50200">
    <property type="entry name" value="RA"/>
    <property type="match status" value="1"/>
</dbReference>
<dbReference type="InterPro" id="IPR039664">
    <property type="entry name" value="GRB/APBB1IP"/>
</dbReference>
<feature type="compositionally biased region" description="Low complexity" evidence="1">
    <location>
        <begin position="1051"/>
        <end position="1064"/>
    </location>
</feature>
<evidence type="ECO:0000256" key="1">
    <source>
        <dbReference type="SAM" id="MobiDB-lite"/>
    </source>
</evidence>
<dbReference type="InterPro" id="IPR001849">
    <property type="entry name" value="PH_domain"/>
</dbReference>
<feature type="domain" description="Ras-associating" evidence="3">
    <location>
        <begin position="266"/>
        <end position="352"/>
    </location>
</feature>
<keyword evidence="5" id="KW-1185">Reference proteome</keyword>
<evidence type="ECO:0000259" key="2">
    <source>
        <dbReference type="PROSITE" id="PS50003"/>
    </source>
</evidence>
<feature type="region of interest" description="Disordered" evidence="1">
    <location>
        <begin position="561"/>
        <end position="642"/>
    </location>
</feature>
<feature type="region of interest" description="Disordered" evidence="1">
    <location>
        <begin position="112"/>
        <end position="238"/>
    </location>
</feature>
<dbReference type="EMBL" id="CAKKLH010000062">
    <property type="protein sequence ID" value="CAH0101624.1"/>
    <property type="molecule type" value="Genomic_DNA"/>
</dbReference>
<evidence type="ECO:0000313" key="4">
    <source>
        <dbReference type="EMBL" id="CAH0101624.1"/>
    </source>
</evidence>
<dbReference type="AlphaFoldDB" id="A0A8J2WEH7"/>
<feature type="compositionally biased region" description="Polar residues" evidence="1">
    <location>
        <begin position="155"/>
        <end position="166"/>
    </location>
</feature>
<name>A0A8J2WEH7_9CRUS</name>
<dbReference type="CDD" id="cd01259">
    <property type="entry name" value="PH_APBB1IP"/>
    <property type="match status" value="1"/>
</dbReference>
<feature type="region of interest" description="Disordered" evidence="1">
    <location>
        <begin position="24"/>
        <end position="63"/>
    </location>
</feature>
<sequence>MVFKMEAALLQPQWNMKAMMADNDEADSDEAVSDDEGIEGFNGLENGSTVTTTGEISGPRPLSVPDVDKLQLLHEPRIDSYRFSMANLEESQDGELDAILKELCALGSQFDQELKEEDTPRSANTRSSAGPMDTLKKAINSNNEQNEHLTKSTHSKSNFNGCQGNNKMKIDFAPDATESTNRTDSGMRTESPDNDSAFSDNISMLSSESSASSGASAARTDASSKSSTSNASSTGSSTIVAADEAARLKAEKIRLALEKMREANVKKLYIKAFTTDGSTKSLLVDEKMTVGNVTRMLSDKNHVRMEPKWVLVEHLPDLYMERVYEDNEMLVDQLMLWTRDSRNTLLFVERPDKYSLFSRPEDYLLSFNSSSEKDRHLDDDGRSALLEEFFSGTGGNGVGVPEIEGPLYLKAEGKKAWKRFYFVLRASGIYYSPKGKSSSKSSKDLVCLATFDVNQVYTSVSWRKKFKAPTEFGFAIKHPKLQSRSSKFIKYLCAEDERTMARWVMGIRIAKHGRTLMDNYRALVEELAQEDLDQLANARSFSLASMTLGGVTPTATLVSESSLTDENETPVNTLERSGVPGFHTSRPLSRQDSLKSRASNSSSSGCLSERSSNGAATPTFENAFDSDFPMGTIKRKPSMTPKLPLTSTTRLLVKELEDTVDGQAAMEARNTLRQSFRKSLNEEVNTIRRKTSVASNGHTAPVTCVLDSSRPIIHEMNDSQDVDSLPLPPPPTFSSPDDGISCDSDLLPPPPPEAFDQVDSGSFPLPPVELLASNSSYLPYQHSMSPRILRSKPPSPTHQPPIVPGTLKPCLKSSLCAPTVPPKPVLISSSKRESASSQAIYANSAKSVMPTPPPLPPTQSPSKKNRRITFDERVACSSSPPLTDSPPKPPKPPVLPKRVDPLRSSMKQQPIPQKLTAPGCTVTPPREFLKDLQRVMQKKWQVAQKCKDDTEVTPHSVLGFRDQPPPIAPVPAAYKENSVRAWVAEHYGSGSDVISSDNSMGFYENVFVPSSTTATISALPGEEYQNCVELREYTHPYLPVHQNHTHSARISSASTGTTVSAGSAKRLPPPPPKRSETTHLSTRIH</sequence>
<dbReference type="Pfam" id="PF21989">
    <property type="entry name" value="RA_2"/>
    <property type="match status" value="1"/>
</dbReference>
<accession>A0A8J2WEH7</accession>
<feature type="compositionally biased region" description="Pro residues" evidence="1">
    <location>
        <begin position="850"/>
        <end position="859"/>
    </location>
</feature>
<protein>
    <submittedName>
        <fullName evidence="4">Uncharacterized protein</fullName>
    </submittedName>
</protein>
<dbReference type="Gene3D" id="2.30.29.30">
    <property type="entry name" value="Pleckstrin-homology domain (PH domain)/Phosphotyrosine-binding domain (PTB)"/>
    <property type="match status" value="1"/>
</dbReference>
<dbReference type="SUPFAM" id="SSF50729">
    <property type="entry name" value="PH domain-like"/>
    <property type="match status" value="1"/>
</dbReference>
<evidence type="ECO:0000259" key="3">
    <source>
        <dbReference type="PROSITE" id="PS50200"/>
    </source>
</evidence>
<feature type="compositionally biased region" description="Pro residues" evidence="1">
    <location>
        <begin position="793"/>
        <end position="803"/>
    </location>
</feature>
<dbReference type="InterPro" id="IPR011993">
    <property type="entry name" value="PH-like_dom_sf"/>
</dbReference>
<feature type="region of interest" description="Disordered" evidence="1">
    <location>
        <begin position="787"/>
        <end position="806"/>
    </location>
</feature>
<dbReference type="InterPro" id="IPR000159">
    <property type="entry name" value="RA_dom"/>
</dbReference>
<reference evidence="4" key="1">
    <citation type="submission" date="2021-11" db="EMBL/GenBank/DDBJ databases">
        <authorList>
            <person name="Schell T."/>
        </authorList>
    </citation>
    <scope>NUCLEOTIDE SEQUENCE</scope>
    <source>
        <strain evidence="4">M5</strain>
    </source>
</reference>
<dbReference type="CDD" id="cd16138">
    <property type="entry name" value="RA_MRL_MIG10"/>
    <property type="match status" value="1"/>
</dbReference>